<comment type="pathway">
    <text evidence="1 4">Purine metabolism; IMP biosynthesis via de novo pathway; N(2)-formyl-N(1)-(5-phospho-D-ribosyl)glycinamide from N(1)-(5-phospho-D-ribosyl)glycinamide (10-formyl THF route): step 1/1.</text>
</comment>
<dbReference type="GO" id="GO:0004644">
    <property type="term" value="F:phosphoribosylglycinamide formyltransferase activity"/>
    <property type="evidence" value="ECO:0007669"/>
    <property type="project" value="UniProtKB-UniRule"/>
</dbReference>
<dbReference type="Proteomes" id="UP000325372">
    <property type="component" value="Unassembled WGS sequence"/>
</dbReference>
<evidence type="ECO:0000313" key="7">
    <source>
        <dbReference type="Proteomes" id="UP000325372"/>
    </source>
</evidence>
<feature type="domain" description="Formyl transferase N-terminal" evidence="5">
    <location>
        <begin position="6"/>
        <end position="183"/>
    </location>
</feature>
<comment type="caution">
    <text evidence="4">Lacks conserved residue(s) required for the propagation of feature annotation.</text>
</comment>
<reference evidence="6 7" key="1">
    <citation type="submission" date="2019-09" db="EMBL/GenBank/DDBJ databases">
        <title>Wenzhouxiangella sp. Genome sequencing and assembly.</title>
        <authorList>
            <person name="Zhang R."/>
        </authorList>
    </citation>
    <scope>NUCLEOTIDE SEQUENCE [LARGE SCALE GENOMIC DNA]</scope>
    <source>
        <strain evidence="6 7">W260</strain>
    </source>
</reference>
<dbReference type="InterPro" id="IPR036477">
    <property type="entry name" value="Formyl_transf_N_sf"/>
</dbReference>
<sequence>MSSPLRVAVLISGTGSNLKSLLDARDAGRLDLDFVRVISNRANAPGLAHARAANIPWSVIDKASAGDVGQDRVVGDTLAADAPDLVLLSGYMRILGAELVDRFEGRMINQHPSLLPKYKGLHTYQRALDAGDSEHGASVHFVTSELDGGPVIAQVRIGVQADDDATSLAARLRPLEHRLLEEVMALFTQRRVTMDGEGVRVDDRNIDQPLQWTPEGWQA</sequence>
<comment type="caution">
    <text evidence="6">The sequence shown here is derived from an EMBL/GenBank/DDBJ whole genome shotgun (WGS) entry which is preliminary data.</text>
</comment>
<dbReference type="GO" id="GO:0006189">
    <property type="term" value="P:'de novo' IMP biosynthetic process"/>
    <property type="evidence" value="ECO:0007669"/>
    <property type="project" value="UniProtKB-UniRule"/>
</dbReference>
<accession>A0A5N0TE84</accession>
<evidence type="ECO:0000256" key="1">
    <source>
        <dbReference type="ARBA" id="ARBA00005054"/>
    </source>
</evidence>
<proteinExistence type="inferred from homology"/>
<dbReference type="NCBIfam" id="TIGR00639">
    <property type="entry name" value="PurN"/>
    <property type="match status" value="1"/>
</dbReference>
<dbReference type="EC" id="2.1.2.2" evidence="4"/>
<organism evidence="6 7">
    <name type="scientific">Marinihelvus fidelis</name>
    <dbReference type="NCBI Taxonomy" id="2613842"/>
    <lineage>
        <taxon>Bacteria</taxon>
        <taxon>Pseudomonadati</taxon>
        <taxon>Pseudomonadota</taxon>
        <taxon>Gammaproteobacteria</taxon>
        <taxon>Chromatiales</taxon>
        <taxon>Wenzhouxiangellaceae</taxon>
        <taxon>Marinihelvus</taxon>
    </lineage>
</organism>
<dbReference type="PANTHER" id="PTHR43369">
    <property type="entry name" value="PHOSPHORIBOSYLGLYCINAMIDE FORMYLTRANSFERASE"/>
    <property type="match status" value="1"/>
</dbReference>
<dbReference type="InterPro" id="IPR004607">
    <property type="entry name" value="GART"/>
</dbReference>
<feature type="binding site" evidence="4">
    <location>
        <begin position="92"/>
        <end position="95"/>
    </location>
    <ligand>
        <name>(6R)-10-formyltetrahydrofolate</name>
        <dbReference type="ChEBI" id="CHEBI:195366"/>
    </ligand>
</feature>
<keyword evidence="2 4" id="KW-0808">Transferase</keyword>
<keyword evidence="3 4" id="KW-0658">Purine biosynthesis</keyword>
<evidence type="ECO:0000256" key="2">
    <source>
        <dbReference type="ARBA" id="ARBA00022679"/>
    </source>
</evidence>
<dbReference type="InterPro" id="IPR002376">
    <property type="entry name" value="Formyl_transf_N"/>
</dbReference>
<dbReference type="GO" id="GO:0005829">
    <property type="term" value="C:cytosol"/>
    <property type="evidence" value="ECO:0007669"/>
    <property type="project" value="TreeGrafter"/>
</dbReference>
<evidence type="ECO:0000256" key="4">
    <source>
        <dbReference type="HAMAP-Rule" id="MF_01930"/>
    </source>
</evidence>
<dbReference type="Pfam" id="PF00551">
    <property type="entry name" value="Formyl_trans_N"/>
    <property type="match status" value="1"/>
</dbReference>
<dbReference type="HAMAP" id="MF_01930">
    <property type="entry name" value="PurN"/>
    <property type="match status" value="1"/>
</dbReference>
<dbReference type="Gene3D" id="3.40.50.170">
    <property type="entry name" value="Formyl transferase, N-terminal domain"/>
    <property type="match status" value="1"/>
</dbReference>
<protein>
    <recommendedName>
        <fullName evidence="4">Phosphoribosylglycinamide formyltransferase</fullName>
        <ecNumber evidence="4">2.1.2.2</ecNumber>
    </recommendedName>
    <alternativeName>
        <fullName evidence="4">5'-phosphoribosylglycinamide transformylase</fullName>
    </alternativeName>
    <alternativeName>
        <fullName evidence="4">GAR transformylase</fullName>
        <shortName evidence="4">GART</shortName>
    </alternativeName>
</protein>
<dbReference type="SUPFAM" id="SSF53328">
    <property type="entry name" value="Formyltransferase"/>
    <property type="match status" value="1"/>
</dbReference>
<dbReference type="PANTHER" id="PTHR43369:SF2">
    <property type="entry name" value="PHOSPHORIBOSYLGLYCINAMIDE FORMYLTRANSFERASE"/>
    <property type="match status" value="1"/>
</dbReference>
<feature type="active site" description="Proton donor" evidence="4">
    <location>
        <position position="111"/>
    </location>
</feature>
<evidence type="ECO:0000259" key="5">
    <source>
        <dbReference type="Pfam" id="PF00551"/>
    </source>
</evidence>
<name>A0A5N0TE84_9GAMM</name>
<keyword evidence="7" id="KW-1185">Reference proteome</keyword>
<dbReference type="AlphaFoldDB" id="A0A5N0TE84"/>
<evidence type="ECO:0000256" key="3">
    <source>
        <dbReference type="ARBA" id="ARBA00022755"/>
    </source>
</evidence>
<dbReference type="CDD" id="cd08645">
    <property type="entry name" value="FMT_core_GART"/>
    <property type="match status" value="1"/>
</dbReference>
<gene>
    <name evidence="4 6" type="primary">purN</name>
    <name evidence="6" type="ORF">F3N42_03425</name>
</gene>
<dbReference type="UniPathway" id="UPA00074">
    <property type="reaction ID" value="UER00126"/>
</dbReference>
<dbReference type="RefSeq" id="WP_150862972.1">
    <property type="nucleotide sequence ID" value="NZ_VYXP01000002.1"/>
</dbReference>
<feature type="site" description="Raises pKa of active site His" evidence="4">
    <location>
        <position position="147"/>
    </location>
</feature>
<feature type="binding site" evidence="4">
    <location>
        <position position="109"/>
    </location>
    <ligand>
        <name>(6R)-10-formyltetrahydrofolate</name>
        <dbReference type="ChEBI" id="CHEBI:195366"/>
    </ligand>
</feature>
<evidence type="ECO:0000313" key="6">
    <source>
        <dbReference type="EMBL" id="KAA9133413.1"/>
    </source>
</evidence>
<feature type="binding site" evidence="4">
    <location>
        <begin position="15"/>
        <end position="17"/>
    </location>
    <ligand>
        <name>N(1)-(5-phospho-beta-D-ribosyl)glycinamide</name>
        <dbReference type="ChEBI" id="CHEBI:143788"/>
    </ligand>
</feature>
<comment type="similarity">
    <text evidence="4">Belongs to the GART family.</text>
</comment>
<dbReference type="EMBL" id="VYXP01000002">
    <property type="protein sequence ID" value="KAA9133413.1"/>
    <property type="molecule type" value="Genomic_DNA"/>
</dbReference>
<comment type="function">
    <text evidence="4">Catalyzes the transfer of a formyl group from 10-formyltetrahydrofolate to 5-phospho-ribosyl-glycinamide (GAR), producing 5-phospho-ribosyl-N-formylglycinamide (FGAR) and tetrahydrofolate.</text>
</comment>
<comment type="catalytic activity">
    <reaction evidence="4">
        <text>N(1)-(5-phospho-beta-D-ribosyl)glycinamide + (6R)-10-formyltetrahydrofolate = N(2)-formyl-N(1)-(5-phospho-beta-D-ribosyl)glycinamide + (6S)-5,6,7,8-tetrahydrofolate + H(+)</text>
        <dbReference type="Rhea" id="RHEA:15053"/>
        <dbReference type="ChEBI" id="CHEBI:15378"/>
        <dbReference type="ChEBI" id="CHEBI:57453"/>
        <dbReference type="ChEBI" id="CHEBI:143788"/>
        <dbReference type="ChEBI" id="CHEBI:147286"/>
        <dbReference type="ChEBI" id="CHEBI:195366"/>
        <dbReference type="EC" id="2.1.2.2"/>
    </reaction>
</comment>